<keyword evidence="1" id="KW-1185">Reference proteome</keyword>
<accession>A0A914RHG9</accession>
<dbReference type="WBParaSite" id="PEQ_0000423701-mRNA-1">
    <property type="protein sequence ID" value="PEQ_0000423701-mRNA-1"/>
    <property type="gene ID" value="PEQ_0000423701"/>
</dbReference>
<dbReference type="Proteomes" id="UP000887564">
    <property type="component" value="Unplaced"/>
</dbReference>
<reference evidence="2" key="1">
    <citation type="submission" date="2022-11" db="UniProtKB">
        <authorList>
            <consortium name="WormBaseParasite"/>
        </authorList>
    </citation>
    <scope>IDENTIFICATION</scope>
</reference>
<name>A0A914RHG9_PAREQ</name>
<dbReference type="AlphaFoldDB" id="A0A914RHG9"/>
<organism evidence="1 2">
    <name type="scientific">Parascaris equorum</name>
    <name type="common">Equine roundworm</name>
    <dbReference type="NCBI Taxonomy" id="6256"/>
    <lineage>
        <taxon>Eukaryota</taxon>
        <taxon>Metazoa</taxon>
        <taxon>Ecdysozoa</taxon>
        <taxon>Nematoda</taxon>
        <taxon>Chromadorea</taxon>
        <taxon>Rhabditida</taxon>
        <taxon>Spirurina</taxon>
        <taxon>Ascaridomorpha</taxon>
        <taxon>Ascaridoidea</taxon>
        <taxon>Ascarididae</taxon>
        <taxon>Parascaris</taxon>
    </lineage>
</organism>
<evidence type="ECO:0000313" key="1">
    <source>
        <dbReference type="Proteomes" id="UP000887564"/>
    </source>
</evidence>
<evidence type="ECO:0000313" key="2">
    <source>
        <dbReference type="WBParaSite" id="PEQ_0000423701-mRNA-1"/>
    </source>
</evidence>
<proteinExistence type="predicted"/>
<sequence length="127" mass="14707">EAYAGRILTHPCLPPTTFTREAGAQHIEDDILKRIFPMLYRVFLSDYTVHHLFASPAKGRTLPYLVFACFRAGFDEFFLQAERSRSDTRQEGTVADRMYKGEDGCNETEKFELLKKLPYIDFFLSRG</sequence>
<protein>
    <submittedName>
        <fullName evidence="2">Uncharacterized protein</fullName>
    </submittedName>
</protein>